<dbReference type="InterPro" id="IPR026590">
    <property type="entry name" value="Ssirtuin_cat_dom"/>
</dbReference>
<feature type="region of interest" description="Disordered" evidence="4">
    <location>
        <begin position="1"/>
        <end position="81"/>
    </location>
</feature>
<feature type="binding site" evidence="3">
    <location>
        <position position="247"/>
    </location>
    <ligand>
        <name>Zn(2+)</name>
        <dbReference type="ChEBI" id="CHEBI:29105"/>
    </ligand>
</feature>
<dbReference type="GO" id="GO:0070403">
    <property type="term" value="F:NAD+ binding"/>
    <property type="evidence" value="ECO:0007669"/>
    <property type="project" value="InterPro"/>
</dbReference>
<dbReference type="InterPro" id="IPR050134">
    <property type="entry name" value="NAD-dep_sirtuin_deacylases"/>
</dbReference>
<dbReference type="Proteomes" id="UP000008144">
    <property type="component" value="Unassembled WGS sequence"/>
</dbReference>
<dbReference type="InterPro" id="IPR029035">
    <property type="entry name" value="DHS-like_NAD/FAD-binding_dom"/>
</dbReference>
<evidence type="ECO:0000256" key="2">
    <source>
        <dbReference type="ARBA" id="ARBA00023027"/>
    </source>
</evidence>
<dbReference type="Ensembl" id="ENSCINT00000034873.1">
    <property type="protein sequence ID" value="ENSCINP00000033928.1"/>
    <property type="gene ID" value="ENSCING00000022806.1"/>
</dbReference>
<evidence type="ECO:0000256" key="1">
    <source>
        <dbReference type="ARBA" id="ARBA00022679"/>
    </source>
</evidence>
<dbReference type="InParanoid" id="H2XW94"/>
<keyword evidence="3" id="KW-0862">Zinc</keyword>
<feature type="compositionally biased region" description="Polar residues" evidence="4">
    <location>
        <begin position="71"/>
        <end position="81"/>
    </location>
</feature>
<feature type="compositionally biased region" description="Basic residues" evidence="4">
    <location>
        <begin position="27"/>
        <end position="40"/>
    </location>
</feature>
<dbReference type="GeneTree" id="ENSGT00940000159464"/>
<feature type="binding site" evidence="3">
    <location>
        <position position="220"/>
    </location>
    <ligand>
        <name>Zn(2+)</name>
        <dbReference type="ChEBI" id="CHEBI:29105"/>
    </ligand>
</feature>
<dbReference type="PANTHER" id="PTHR11085">
    <property type="entry name" value="NAD-DEPENDENT PROTEIN DEACYLASE SIRTUIN-5, MITOCHONDRIAL-RELATED"/>
    <property type="match status" value="1"/>
</dbReference>
<dbReference type="GO" id="GO:0017136">
    <property type="term" value="F:histone deacetylase activity, NAD-dependent"/>
    <property type="evidence" value="ECO:0000318"/>
    <property type="project" value="GO_Central"/>
</dbReference>
<evidence type="ECO:0000256" key="4">
    <source>
        <dbReference type="SAM" id="MobiDB-lite"/>
    </source>
</evidence>
<feature type="binding site" evidence="3">
    <location>
        <position position="241"/>
    </location>
    <ligand>
        <name>Zn(2+)</name>
        <dbReference type="ChEBI" id="CHEBI:29105"/>
    </ligand>
</feature>
<dbReference type="OMA" id="YFVRCLH"/>
<feature type="domain" description="Deacetylase sirtuin-type" evidence="5">
    <location>
        <begin position="78"/>
        <end position="344"/>
    </location>
</feature>
<dbReference type="GO" id="GO:0005634">
    <property type="term" value="C:nucleus"/>
    <property type="evidence" value="ECO:0000318"/>
    <property type="project" value="GO_Central"/>
</dbReference>
<dbReference type="GO" id="GO:0046872">
    <property type="term" value="F:metal ion binding"/>
    <property type="evidence" value="ECO:0007669"/>
    <property type="project" value="UniProtKB-KW"/>
</dbReference>
<accession>H2XW94</accession>
<keyword evidence="2" id="KW-0520">NAD</keyword>
<feature type="active site" description="Proton acceptor" evidence="3">
    <location>
        <position position="209"/>
    </location>
</feature>
<dbReference type="PANTHER" id="PTHR11085:SF7">
    <property type="entry name" value="NAD-DEPENDENT PROTEIN DEACETYLASE"/>
    <property type="match status" value="1"/>
</dbReference>
<organism evidence="6 7">
    <name type="scientific">Ciona intestinalis</name>
    <name type="common">Transparent sea squirt</name>
    <name type="synonym">Ascidia intestinalis</name>
    <dbReference type="NCBI Taxonomy" id="7719"/>
    <lineage>
        <taxon>Eukaryota</taxon>
        <taxon>Metazoa</taxon>
        <taxon>Chordata</taxon>
        <taxon>Tunicata</taxon>
        <taxon>Ascidiacea</taxon>
        <taxon>Phlebobranchia</taxon>
        <taxon>Cionidae</taxon>
        <taxon>Ciona</taxon>
    </lineage>
</organism>
<keyword evidence="3" id="KW-0479">Metal-binding</keyword>
<evidence type="ECO:0000256" key="3">
    <source>
        <dbReference type="PROSITE-ProRule" id="PRU00236"/>
    </source>
</evidence>
<dbReference type="HOGENOM" id="CLU_023643_7_1_1"/>
<keyword evidence="1" id="KW-0808">Transferase</keyword>
<evidence type="ECO:0000259" key="5">
    <source>
        <dbReference type="PROSITE" id="PS50305"/>
    </source>
</evidence>
<feature type="binding site" evidence="3">
    <location>
        <position position="217"/>
    </location>
    <ligand>
        <name>Zn(2+)</name>
        <dbReference type="ChEBI" id="CHEBI:29105"/>
    </ligand>
</feature>
<dbReference type="InterPro" id="IPR026591">
    <property type="entry name" value="Sirtuin_cat_small_dom_sf"/>
</dbReference>
<dbReference type="InterPro" id="IPR003000">
    <property type="entry name" value="Sirtuin"/>
</dbReference>
<reference evidence="6" key="2">
    <citation type="submission" date="2025-08" db="UniProtKB">
        <authorList>
            <consortium name="Ensembl"/>
        </authorList>
    </citation>
    <scope>IDENTIFICATION</scope>
</reference>
<evidence type="ECO:0000313" key="6">
    <source>
        <dbReference type="Ensembl" id="ENSCINP00000033928.1"/>
    </source>
</evidence>
<reference evidence="6" key="3">
    <citation type="submission" date="2025-09" db="UniProtKB">
        <authorList>
            <consortium name="Ensembl"/>
        </authorList>
    </citation>
    <scope>IDENTIFICATION</scope>
</reference>
<dbReference type="PROSITE" id="PS50305">
    <property type="entry name" value="SIRTUIN"/>
    <property type="match status" value="1"/>
</dbReference>
<dbReference type="SUPFAM" id="SSF52467">
    <property type="entry name" value="DHS-like NAD/FAD-binding domain"/>
    <property type="match status" value="1"/>
</dbReference>
<gene>
    <name evidence="6" type="primary">sir2-a</name>
</gene>
<proteinExistence type="predicted"/>
<protein>
    <recommendedName>
        <fullName evidence="5">Deacetylase sirtuin-type domain-containing protein</fullName>
    </recommendedName>
</protein>
<name>H2XW94_CIOIN</name>
<keyword evidence="7" id="KW-1185">Reference proteome</keyword>
<dbReference type="Gene3D" id="3.40.50.1220">
    <property type="entry name" value="TPP-binding domain"/>
    <property type="match status" value="1"/>
</dbReference>
<dbReference type="FunCoup" id="H2XW94">
    <property type="interactions" value="1"/>
</dbReference>
<evidence type="ECO:0000313" key="7">
    <source>
        <dbReference type="Proteomes" id="UP000008144"/>
    </source>
</evidence>
<dbReference type="STRING" id="7719.ENSCINP00000033928"/>
<dbReference type="Pfam" id="PF02146">
    <property type="entry name" value="SIR2"/>
    <property type="match status" value="1"/>
</dbReference>
<dbReference type="AlphaFoldDB" id="H2XW94"/>
<dbReference type="Gene3D" id="3.30.1600.10">
    <property type="entry name" value="SIR2/SIRT2 'Small Domain"/>
    <property type="match status" value="1"/>
</dbReference>
<sequence>MENDQSFVEGDFSKSCSNKLKSGVEKTKKKTVKKKKKKKQEQKDEVTKISKSFSKLDINRRDVSKQRTPQRRSQLGKTPSSLSSIKDVAELISSGGVRNIIVMAGAGISTGSGIPDFRTPGTGLYDNLHKYKIPAPTAVFDRDYFNVNPKPFFELAKELYPSGKYRPNIVHYFVRCLHEKGLLLRMYTQNIDGLERLAGIPPSKLVEAHGTFSTASCTKCGKKCKGEVIKDKILKGVIPRCQLTPLCYGTIKPDIVFFGEDLPKRFYYYLKDFPSCDLLLVFGTSLQVEPFASLVDSARFTTPRLLLNMVKVGPFVKRGRRHDLAVTGDIMDSIQTFVDELGWDEFIKEVVDSNEKVLHVNDP</sequence>
<reference evidence="7" key="1">
    <citation type="journal article" date="2002" name="Science">
        <title>The draft genome of Ciona intestinalis: insights into chordate and vertebrate origins.</title>
        <authorList>
            <person name="Dehal P."/>
            <person name="Satou Y."/>
            <person name="Campbell R.K."/>
            <person name="Chapman J."/>
            <person name="Degnan B."/>
            <person name="De Tomaso A."/>
            <person name="Davidson B."/>
            <person name="Di Gregorio A."/>
            <person name="Gelpke M."/>
            <person name="Goodstein D.M."/>
            <person name="Harafuji N."/>
            <person name="Hastings K.E."/>
            <person name="Ho I."/>
            <person name="Hotta K."/>
            <person name="Huang W."/>
            <person name="Kawashima T."/>
            <person name="Lemaire P."/>
            <person name="Martinez D."/>
            <person name="Meinertzhagen I.A."/>
            <person name="Necula S."/>
            <person name="Nonaka M."/>
            <person name="Putnam N."/>
            <person name="Rash S."/>
            <person name="Saiga H."/>
            <person name="Satake M."/>
            <person name="Terry A."/>
            <person name="Yamada L."/>
            <person name="Wang H.G."/>
            <person name="Awazu S."/>
            <person name="Azumi K."/>
            <person name="Boore J."/>
            <person name="Branno M."/>
            <person name="Chin-Bow S."/>
            <person name="DeSantis R."/>
            <person name="Doyle S."/>
            <person name="Francino P."/>
            <person name="Keys D.N."/>
            <person name="Haga S."/>
            <person name="Hayashi H."/>
            <person name="Hino K."/>
            <person name="Imai K.S."/>
            <person name="Inaba K."/>
            <person name="Kano S."/>
            <person name="Kobayashi K."/>
            <person name="Kobayashi M."/>
            <person name="Lee B.I."/>
            <person name="Makabe K.W."/>
            <person name="Manohar C."/>
            <person name="Matassi G."/>
            <person name="Medina M."/>
            <person name="Mochizuki Y."/>
            <person name="Mount S."/>
            <person name="Morishita T."/>
            <person name="Miura S."/>
            <person name="Nakayama A."/>
            <person name="Nishizaka S."/>
            <person name="Nomoto H."/>
            <person name="Ohta F."/>
            <person name="Oishi K."/>
            <person name="Rigoutsos I."/>
            <person name="Sano M."/>
            <person name="Sasaki A."/>
            <person name="Sasakura Y."/>
            <person name="Shoguchi E."/>
            <person name="Shin-i T."/>
            <person name="Spagnuolo A."/>
            <person name="Stainier D."/>
            <person name="Suzuki M.M."/>
            <person name="Tassy O."/>
            <person name="Takatori N."/>
            <person name="Tokuoka M."/>
            <person name="Yagi K."/>
            <person name="Yoshizaki F."/>
            <person name="Wada S."/>
            <person name="Zhang C."/>
            <person name="Hyatt P.D."/>
            <person name="Larimer F."/>
            <person name="Detter C."/>
            <person name="Doggett N."/>
            <person name="Glavina T."/>
            <person name="Hawkins T."/>
            <person name="Richardson P."/>
            <person name="Lucas S."/>
            <person name="Kohara Y."/>
            <person name="Levine M."/>
            <person name="Satoh N."/>
            <person name="Rokhsar D.S."/>
        </authorList>
    </citation>
    <scope>NUCLEOTIDE SEQUENCE [LARGE SCALE GENOMIC DNA]</scope>
</reference>